<dbReference type="PROSITE" id="PS51354">
    <property type="entry name" value="GLUTAREDOXIN_2"/>
    <property type="match status" value="1"/>
</dbReference>
<dbReference type="RefSeq" id="WP_380187336.1">
    <property type="nucleotide sequence ID" value="NZ_JBHTBQ010000012.1"/>
</dbReference>
<sequence length="120" mass="13528">MARLIMLLLIAGALQFAWKHYGTNRFNTEYSSTKMSQLASAVNPGEVIMYSTTECFYCVEAKSWLNQNGFAFTECNMTIDPRCQQEFNAYGAIGTPFLIVRGHQMKEGFNADEFLQALSS</sequence>
<feature type="domain" description="Glutaredoxin" evidence="1">
    <location>
        <begin position="47"/>
        <end position="102"/>
    </location>
</feature>
<dbReference type="Pfam" id="PF00462">
    <property type="entry name" value="Glutaredoxin"/>
    <property type="match status" value="1"/>
</dbReference>
<evidence type="ECO:0000313" key="2">
    <source>
        <dbReference type="EMBL" id="MFC7419703.1"/>
    </source>
</evidence>
<gene>
    <name evidence="2" type="ORF">ACFQNF_07395</name>
</gene>
<accession>A0ABW2QVG4</accession>
<comment type="caution">
    <text evidence="2">The sequence shown here is derived from an EMBL/GenBank/DDBJ whole genome shotgun (WGS) entry which is preliminary data.</text>
</comment>
<name>A0ABW2QVG4_9NEIS</name>
<evidence type="ECO:0000313" key="3">
    <source>
        <dbReference type="Proteomes" id="UP001596473"/>
    </source>
</evidence>
<dbReference type="Proteomes" id="UP001596473">
    <property type="component" value="Unassembled WGS sequence"/>
</dbReference>
<organism evidence="2 3">
    <name type="scientific">Iodobacter arcticus</name>
    <dbReference type="NCBI Taxonomy" id="590593"/>
    <lineage>
        <taxon>Bacteria</taxon>
        <taxon>Pseudomonadati</taxon>
        <taxon>Pseudomonadota</taxon>
        <taxon>Betaproteobacteria</taxon>
        <taxon>Neisseriales</taxon>
        <taxon>Chitinibacteraceae</taxon>
        <taxon>Iodobacter</taxon>
    </lineage>
</organism>
<reference evidence="3" key="1">
    <citation type="journal article" date="2019" name="Int. J. Syst. Evol. Microbiol.">
        <title>The Global Catalogue of Microorganisms (GCM) 10K type strain sequencing project: providing services to taxonomists for standard genome sequencing and annotation.</title>
        <authorList>
            <consortium name="The Broad Institute Genomics Platform"/>
            <consortium name="The Broad Institute Genome Sequencing Center for Infectious Disease"/>
            <person name="Wu L."/>
            <person name="Ma J."/>
        </authorList>
    </citation>
    <scope>NUCLEOTIDE SEQUENCE [LARGE SCALE GENOMIC DNA]</scope>
    <source>
        <strain evidence="3">CCUG 62945</strain>
    </source>
</reference>
<dbReference type="EMBL" id="JBHTBQ010000012">
    <property type="protein sequence ID" value="MFC7419703.1"/>
    <property type="molecule type" value="Genomic_DNA"/>
</dbReference>
<keyword evidence="3" id="KW-1185">Reference proteome</keyword>
<dbReference type="InterPro" id="IPR036249">
    <property type="entry name" value="Thioredoxin-like_sf"/>
</dbReference>
<protein>
    <submittedName>
        <fullName evidence="2">Glutaredoxin family protein</fullName>
    </submittedName>
</protein>
<dbReference type="Gene3D" id="3.40.30.10">
    <property type="entry name" value="Glutaredoxin"/>
    <property type="match status" value="1"/>
</dbReference>
<dbReference type="SUPFAM" id="SSF52833">
    <property type="entry name" value="Thioredoxin-like"/>
    <property type="match status" value="1"/>
</dbReference>
<dbReference type="CDD" id="cd02976">
    <property type="entry name" value="NrdH"/>
    <property type="match status" value="1"/>
</dbReference>
<proteinExistence type="predicted"/>
<dbReference type="InterPro" id="IPR002109">
    <property type="entry name" value="Glutaredoxin"/>
</dbReference>
<evidence type="ECO:0000259" key="1">
    <source>
        <dbReference type="Pfam" id="PF00462"/>
    </source>
</evidence>